<name>A0A1H1RQB8_9MICO</name>
<keyword evidence="1" id="KW-1133">Transmembrane helix</keyword>
<accession>A0A1H1RQB8</accession>
<dbReference type="OrthoDB" id="9812349at2"/>
<protein>
    <submittedName>
        <fullName evidence="2">Uncharacterized membrane protein YhaH, DUF805 family</fullName>
    </submittedName>
</protein>
<keyword evidence="1" id="KW-0472">Membrane</keyword>
<sequence>MSTITSTPLWAPLYGASFGEAFSRFWKKYATFSGRASRSEYWYWALANGLVLLVLFGVTLALGLPTSTIDPATGASTPGVIAVIGLVLIGAWTLATVIPGLALTVRRLHDINFSGWMWFLNLIPSIGSLIIFIFTVLPSDPRGARFDQPTA</sequence>
<evidence type="ECO:0000313" key="3">
    <source>
        <dbReference type="Proteomes" id="UP000181956"/>
    </source>
</evidence>
<organism evidence="2 3">
    <name type="scientific">Microterricola viridarii</name>
    <dbReference type="NCBI Taxonomy" id="412690"/>
    <lineage>
        <taxon>Bacteria</taxon>
        <taxon>Bacillati</taxon>
        <taxon>Actinomycetota</taxon>
        <taxon>Actinomycetes</taxon>
        <taxon>Micrococcales</taxon>
        <taxon>Microbacteriaceae</taxon>
        <taxon>Microterricola</taxon>
    </lineage>
</organism>
<dbReference type="Pfam" id="PF05656">
    <property type="entry name" value="DUF805"/>
    <property type="match status" value="1"/>
</dbReference>
<dbReference type="Proteomes" id="UP000181956">
    <property type="component" value="Chromosome I"/>
</dbReference>
<keyword evidence="3" id="KW-1185">Reference proteome</keyword>
<dbReference type="RefSeq" id="WP_083363372.1">
    <property type="nucleotide sequence ID" value="NZ_LT629742.1"/>
</dbReference>
<feature type="transmembrane region" description="Helical" evidence="1">
    <location>
        <begin position="79"/>
        <end position="103"/>
    </location>
</feature>
<dbReference type="InterPro" id="IPR008523">
    <property type="entry name" value="DUF805"/>
</dbReference>
<evidence type="ECO:0000313" key="2">
    <source>
        <dbReference type="EMBL" id="SDS37219.1"/>
    </source>
</evidence>
<dbReference type="PANTHER" id="PTHR34980">
    <property type="entry name" value="INNER MEMBRANE PROTEIN-RELATED-RELATED"/>
    <property type="match status" value="1"/>
</dbReference>
<dbReference type="PANTHER" id="PTHR34980:SF2">
    <property type="entry name" value="INNER MEMBRANE PROTEIN YHAH-RELATED"/>
    <property type="match status" value="1"/>
</dbReference>
<dbReference type="STRING" id="412690.SAMN04489834_1363"/>
<keyword evidence="1" id="KW-0812">Transmembrane</keyword>
<dbReference type="GO" id="GO:0005886">
    <property type="term" value="C:plasma membrane"/>
    <property type="evidence" value="ECO:0007669"/>
    <property type="project" value="TreeGrafter"/>
</dbReference>
<reference evidence="3" key="1">
    <citation type="submission" date="2016-10" db="EMBL/GenBank/DDBJ databases">
        <authorList>
            <person name="Varghese N."/>
            <person name="Submissions S."/>
        </authorList>
    </citation>
    <scope>NUCLEOTIDE SEQUENCE [LARGE SCALE GENOMIC DNA]</scope>
    <source>
        <strain evidence="3">DSM 21772</strain>
    </source>
</reference>
<feature type="transmembrane region" description="Helical" evidence="1">
    <location>
        <begin position="41"/>
        <end position="64"/>
    </location>
</feature>
<gene>
    <name evidence="2" type="ORF">SAMN04489834_1363</name>
</gene>
<proteinExistence type="predicted"/>
<dbReference type="EMBL" id="LT629742">
    <property type="protein sequence ID" value="SDS37219.1"/>
    <property type="molecule type" value="Genomic_DNA"/>
</dbReference>
<evidence type="ECO:0000256" key="1">
    <source>
        <dbReference type="SAM" id="Phobius"/>
    </source>
</evidence>
<feature type="transmembrane region" description="Helical" evidence="1">
    <location>
        <begin position="115"/>
        <end position="137"/>
    </location>
</feature>
<dbReference type="AlphaFoldDB" id="A0A1H1RQB8"/>